<evidence type="ECO:0000259" key="10">
    <source>
        <dbReference type="PROSITE" id="PS50893"/>
    </source>
</evidence>
<dbReference type="InterPro" id="IPR011527">
    <property type="entry name" value="ABC1_TM_dom"/>
</dbReference>
<dbReference type="InterPro" id="IPR036640">
    <property type="entry name" value="ABC1_TM_sf"/>
</dbReference>
<keyword evidence="13" id="KW-1185">Reference proteome</keyword>
<reference evidence="12 13" key="1">
    <citation type="submission" date="2018-11" db="EMBL/GenBank/DDBJ databases">
        <title>Genomic Encyclopedia of Type Strains, Phase IV (KMG-IV): sequencing the most valuable type-strain genomes for metagenomic binning, comparative biology and taxonomic classification.</title>
        <authorList>
            <person name="Goeker M."/>
        </authorList>
    </citation>
    <scope>NUCLEOTIDE SEQUENCE [LARGE SCALE GENOMIC DNA]</scope>
    <source>
        <strain evidence="12 13">DSM 5900</strain>
    </source>
</reference>
<feature type="transmembrane region" description="Helical" evidence="9">
    <location>
        <begin position="859"/>
        <end position="880"/>
    </location>
</feature>
<evidence type="ECO:0000256" key="8">
    <source>
        <dbReference type="ARBA" id="ARBA00023136"/>
    </source>
</evidence>
<dbReference type="PANTHER" id="PTHR24221:SF646">
    <property type="entry name" value="HAEMOLYSIN SECRETION ATP-BINDING PROTEIN"/>
    <property type="match status" value="1"/>
</dbReference>
<accession>A0A3N1KYR0</accession>
<dbReference type="InterPro" id="IPR039421">
    <property type="entry name" value="Type_1_exporter"/>
</dbReference>
<evidence type="ECO:0000256" key="7">
    <source>
        <dbReference type="ARBA" id="ARBA00022989"/>
    </source>
</evidence>
<organism evidence="12 13">
    <name type="scientific">Stella humosa</name>
    <dbReference type="NCBI Taxonomy" id="94"/>
    <lineage>
        <taxon>Bacteria</taxon>
        <taxon>Pseudomonadati</taxon>
        <taxon>Pseudomonadota</taxon>
        <taxon>Alphaproteobacteria</taxon>
        <taxon>Rhodospirillales</taxon>
        <taxon>Stellaceae</taxon>
        <taxon>Stella</taxon>
    </lineage>
</organism>
<feature type="domain" description="ABC transporter" evidence="10">
    <location>
        <begin position="948"/>
        <end position="1183"/>
    </location>
</feature>
<dbReference type="Gene3D" id="1.20.1560.10">
    <property type="entry name" value="ABC transporter type 1, transmembrane domain"/>
    <property type="match status" value="2"/>
</dbReference>
<feature type="transmembrane region" description="Helical" evidence="9">
    <location>
        <begin position="55"/>
        <end position="72"/>
    </location>
</feature>
<dbReference type="SUPFAM" id="SSF52540">
    <property type="entry name" value="P-loop containing nucleoside triphosphate hydrolases"/>
    <property type="match status" value="2"/>
</dbReference>
<feature type="domain" description="ABC transporter" evidence="10">
    <location>
        <begin position="335"/>
        <end position="570"/>
    </location>
</feature>
<gene>
    <name evidence="12" type="ORF">EDC65_4870</name>
</gene>
<comment type="subcellular location">
    <subcellularLocation>
        <location evidence="1">Cell membrane</location>
        <topology evidence="1">Multi-pass membrane protein</topology>
    </subcellularLocation>
</comment>
<sequence length="1194" mass="128082">MHFEPRLWSFTEGVRLRIACTVAIGLVSVGLGVARLALLGWLIGQVFLGREIGQLLAPIALIAVVMLLRGVFEHWRAVVAHATAARVQKKLRRAIYDRIADLGPGTVAGKRSGALTLSLIDGVEQLEVYFGQFLPQFLIALLTPILIFVAIAFLDLPVAAIMLAFALLALFAPAIWHKLDVQKSRDRQKAYAAFAAEFLDSIQGLATLKAFGQSKSRADRLEVEARDLFRRTMWVLATNSLARGITDSSIACGAALALAVGAFRVDAGAMELTSLIIILMLGVEIFRPMRELRSVLHQGMVGMSAAQGIYQILDEQPTVADAAARPLAAPLVPSITFEGVRFRYPGTRRTIHDGLDFQVGAGERIGLVGPSGGGKSSIVRLLLRFYDPEAGTIRLGGHDLRHLSFEQIRSMISVVSQDTFLFHGTVEDNIRMGRPDARQDEVEAAARAANIHDFVAGLPQGYGTIIGEKGVKLSGGQRQRVAIARALLRDTPILVLDEALSAVDAENEATIQQALDVLMQGRTTLVLAHRLSSVIGCDRILVLDGGQVVENGRHEVLMASGGIYAQLMAEQARESSAAEVIDAEPAAATPGERAADGTGIPAKPLTEGIIKAEGMGWPQLIVALMKVILPWKGKLTLTFVFGVLRVLAFIGVGVLSALVVLALKNGLPYTPYLWALAVVAPLSGLLHWLESWLAHDMAFRLLAEMRIDAFRKLDALAPAYLVRRRTGDLMALATHDIELVEYFFAHTVAPAFVAVLVPAAVLVVLGSASPWIALTLVPFLLAVAISPFLMRKRVDRLGSQAREAAGELGAFAVDSVQGLGEIVAFQQEKVRGRKLDDLSDHHVALRLPFFSELTRQHSLLEILTGLGGLAVVVVGASLASRGVIDPALLPLLTLLAMAAFLPISEIAQVGRQLADTLGATRRIYGLANEPVPVTDGPGVPAVPRPAALALDKVGFTYPGQTRPALSGVSFAIAAGQTVALVGTSGAGKTTTAQLLMRFWDPDQGSITLNGRDLRQYKLDDLRRQIALVAQDTYLFNDTLRANIMIARPDATEADLLAAVAHASLGDLVENLPDGLDSPVGERGTSLSGGQRQRVAIARAFLKDAPVLILDEATSHLDAVNEQAVRRSLDRLQAERTTIVIAHRLSTVRDADLIVVLDQGRVAETGTHETLLARGGLYARLVSRQLASAYSAAAQ</sequence>
<feature type="transmembrane region" description="Helical" evidence="9">
    <location>
        <begin position="771"/>
        <end position="790"/>
    </location>
</feature>
<protein>
    <submittedName>
        <fullName evidence="12">ATP-binding cassette subfamily C protein CydCD</fullName>
    </submittedName>
</protein>
<dbReference type="Gene3D" id="3.40.50.300">
    <property type="entry name" value="P-loop containing nucleotide triphosphate hydrolases"/>
    <property type="match status" value="2"/>
</dbReference>
<keyword evidence="3" id="KW-1003">Cell membrane</keyword>
<dbReference type="InterPro" id="IPR003439">
    <property type="entry name" value="ABC_transporter-like_ATP-bd"/>
</dbReference>
<evidence type="ECO:0000259" key="11">
    <source>
        <dbReference type="PROSITE" id="PS50929"/>
    </source>
</evidence>
<keyword evidence="7 9" id="KW-1133">Transmembrane helix</keyword>
<dbReference type="GO" id="GO:0034040">
    <property type="term" value="F:ATPase-coupled lipid transmembrane transporter activity"/>
    <property type="evidence" value="ECO:0007669"/>
    <property type="project" value="TreeGrafter"/>
</dbReference>
<dbReference type="Proteomes" id="UP000278222">
    <property type="component" value="Unassembled WGS sequence"/>
</dbReference>
<evidence type="ECO:0000313" key="13">
    <source>
        <dbReference type="Proteomes" id="UP000278222"/>
    </source>
</evidence>
<evidence type="ECO:0000256" key="2">
    <source>
        <dbReference type="ARBA" id="ARBA00022448"/>
    </source>
</evidence>
<dbReference type="FunFam" id="3.40.50.300:FF:000221">
    <property type="entry name" value="Multidrug ABC transporter ATP-binding protein"/>
    <property type="match status" value="2"/>
</dbReference>
<dbReference type="CDD" id="cd07346">
    <property type="entry name" value="ABC_6TM_exporters"/>
    <property type="match status" value="1"/>
</dbReference>
<feature type="transmembrane region" description="Helical" evidence="9">
    <location>
        <begin position="742"/>
        <end position="765"/>
    </location>
</feature>
<feature type="transmembrane region" description="Helical" evidence="9">
    <location>
        <begin position="21"/>
        <end position="43"/>
    </location>
</feature>
<dbReference type="PANTHER" id="PTHR24221">
    <property type="entry name" value="ATP-BINDING CASSETTE SUB-FAMILY B"/>
    <property type="match status" value="1"/>
</dbReference>
<dbReference type="PROSITE" id="PS50893">
    <property type="entry name" value="ABC_TRANSPORTER_2"/>
    <property type="match status" value="2"/>
</dbReference>
<feature type="transmembrane region" description="Helical" evidence="9">
    <location>
        <begin position="635"/>
        <end position="663"/>
    </location>
</feature>
<dbReference type="InterPro" id="IPR017871">
    <property type="entry name" value="ABC_transporter-like_CS"/>
</dbReference>
<evidence type="ECO:0000256" key="6">
    <source>
        <dbReference type="ARBA" id="ARBA00022840"/>
    </source>
</evidence>
<dbReference type="Pfam" id="PF00005">
    <property type="entry name" value="ABC_tran"/>
    <property type="match status" value="2"/>
</dbReference>
<keyword evidence="4 9" id="KW-0812">Transmembrane</keyword>
<keyword evidence="8 9" id="KW-0472">Membrane</keyword>
<comment type="caution">
    <text evidence="12">The sequence shown here is derived from an EMBL/GenBank/DDBJ whole genome shotgun (WGS) entry which is preliminary data.</text>
</comment>
<feature type="domain" description="ABC transmembrane type-1" evidence="11">
    <location>
        <begin position="637"/>
        <end position="915"/>
    </location>
</feature>
<name>A0A3N1KYR0_9PROT</name>
<evidence type="ECO:0000313" key="12">
    <source>
        <dbReference type="EMBL" id="ROP83336.1"/>
    </source>
</evidence>
<dbReference type="SMART" id="SM00382">
    <property type="entry name" value="AAA"/>
    <property type="match status" value="2"/>
</dbReference>
<dbReference type="GO" id="GO:0005886">
    <property type="term" value="C:plasma membrane"/>
    <property type="evidence" value="ECO:0007669"/>
    <property type="project" value="UniProtKB-SubCell"/>
</dbReference>
<feature type="transmembrane region" description="Helical" evidence="9">
    <location>
        <begin position="669"/>
        <end position="689"/>
    </location>
</feature>
<dbReference type="RefSeq" id="WP_123694488.1">
    <property type="nucleotide sequence ID" value="NZ_AP019700.1"/>
</dbReference>
<dbReference type="PROSITE" id="PS50929">
    <property type="entry name" value="ABC_TM1F"/>
    <property type="match status" value="2"/>
</dbReference>
<dbReference type="OrthoDB" id="5288404at2"/>
<dbReference type="PROSITE" id="PS00211">
    <property type="entry name" value="ABC_TRANSPORTER_1"/>
    <property type="match status" value="2"/>
</dbReference>
<dbReference type="GO" id="GO:0005524">
    <property type="term" value="F:ATP binding"/>
    <property type="evidence" value="ECO:0007669"/>
    <property type="project" value="UniProtKB-KW"/>
</dbReference>
<proteinExistence type="predicted"/>
<evidence type="ECO:0000256" key="1">
    <source>
        <dbReference type="ARBA" id="ARBA00004651"/>
    </source>
</evidence>
<evidence type="ECO:0000256" key="5">
    <source>
        <dbReference type="ARBA" id="ARBA00022741"/>
    </source>
</evidence>
<feature type="transmembrane region" description="Helical" evidence="9">
    <location>
        <begin position="240"/>
        <end position="263"/>
    </location>
</feature>
<keyword evidence="5" id="KW-0547">Nucleotide-binding</keyword>
<evidence type="ECO:0000256" key="3">
    <source>
        <dbReference type="ARBA" id="ARBA00022475"/>
    </source>
</evidence>
<dbReference type="GO" id="GO:0016887">
    <property type="term" value="F:ATP hydrolysis activity"/>
    <property type="evidence" value="ECO:0007669"/>
    <property type="project" value="InterPro"/>
</dbReference>
<feature type="transmembrane region" description="Helical" evidence="9">
    <location>
        <begin position="160"/>
        <end position="179"/>
    </location>
</feature>
<feature type="transmembrane region" description="Helical" evidence="9">
    <location>
        <begin position="133"/>
        <end position="154"/>
    </location>
</feature>
<feature type="domain" description="ABC transmembrane type-1" evidence="11">
    <location>
        <begin position="22"/>
        <end position="298"/>
    </location>
</feature>
<dbReference type="EMBL" id="RJKX01000017">
    <property type="protein sequence ID" value="ROP83336.1"/>
    <property type="molecule type" value="Genomic_DNA"/>
</dbReference>
<dbReference type="InterPro" id="IPR003593">
    <property type="entry name" value="AAA+_ATPase"/>
</dbReference>
<dbReference type="AlphaFoldDB" id="A0A3N1KYR0"/>
<dbReference type="Pfam" id="PF00664">
    <property type="entry name" value="ABC_membrane"/>
    <property type="match status" value="2"/>
</dbReference>
<keyword evidence="2" id="KW-0813">Transport</keyword>
<dbReference type="InterPro" id="IPR027417">
    <property type="entry name" value="P-loop_NTPase"/>
</dbReference>
<evidence type="ECO:0000256" key="4">
    <source>
        <dbReference type="ARBA" id="ARBA00022692"/>
    </source>
</evidence>
<evidence type="ECO:0000256" key="9">
    <source>
        <dbReference type="SAM" id="Phobius"/>
    </source>
</evidence>
<keyword evidence="6 12" id="KW-0067">ATP-binding</keyword>
<dbReference type="SUPFAM" id="SSF90123">
    <property type="entry name" value="ABC transporter transmembrane region"/>
    <property type="match status" value="2"/>
</dbReference>
<dbReference type="GO" id="GO:0140359">
    <property type="term" value="F:ABC-type transporter activity"/>
    <property type="evidence" value="ECO:0007669"/>
    <property type="project" value="InterPro"/>
</dbReference>
<feature type="transmembrane region" description="Helical" evidence="9">
    <location>
        <begin position="269"/>
        <end position="286"/>
    </location>
</feature>